<evidence type="ECO:0000256" key="1">
    <source>
        <dbReference type="SAM" id="MobiDB-lite"/>
    </source>
</evidence>
<gene>
    <name evidence="2" type="ORF">MNEG_7270</name>
</gene>
<dbReference type="AlphaFoldDB" id="A0A0D2N3Q2"/>
<dbReference type="KEGG" id="mng:MNEG_7270"/>
<proteinExistence type="predicted"/>
<protein>
    <submittedName>
        <fullName evidence="2">Uncharacterized protein</fullName>
    </submittedName>
</protein>
<organism evidence="2 3">
    <name type="scientific">Monoraphidium neglectum</name>
    <dbReference type="NCBI Taxonomy" id="145388"/>
    <lineage>
        <taxon>Eukaryota</taxon>
        <taxon>Viridiplantae</taxon>
        <taxon>Chlorophyta</taxon>
        <taxon>core chlorophytes</taxon>
        <taxon>Chlorophyceae</taxon>
        <taxon>CS clade</taxon>
        <taxon>Sphaeropleales</taxon>
        <taxon>Selenastraceae</taxon>
        <taxon>Monoraphidium</taxon>
    </lineage>
</organism>
<evidence type="ECO:0000313" key="3">
    <source>
        <dbReference type="Proteomes" id="UP000054498"/>
    </source>
</evidence>
<keyword evidence="3" id="KW-1185">Reference proteome</keyword>
<reference evidence="2 3" key="1">
    <citation type="journal article" date="2013" name="BMC Genomics">
        <title>Reconstruction of the lipid metabolism for the microalga Monoraphidium neglectum from its genome sequence reveals characteristics suitable for biofuel production.</title>
        <authorList>
            <person name="Bogen C."/>
            <person name="Al-Dilaimi A."/>
            <person name="Albersmeier A."/>
            <person name="Wichmann J."/>
            <person name="Grundmann M."/>
            <person name="Rupp O."/>
            <person name="Lauersen K.J."/>
            <person name="Blifernez-Klassen O."/>
            <person name="Kalinowski J."/>
            <person name="Goesmann A."/>
            <person name="Mussgnug J.H."/>
            <person name="Kruse O."/>
        </authorList>
    </citation>
    <scope>NUCLEOTIDE SEQUENCE [LARGE SCALE GENOMIC DNA]</scope>
    <source>
        <strain evidence="2 3">SAG 48.87</strain>
    </source>
</reference>
<sequence length="178" mass="18065">MSIISSSSSRSSSSSGGRGGGDGAPSQGDLVVQLCLAGAPPRRLDALLSKDGSLPTASWRQQEAVDCGASEQSLQLASQLAGALDAALAPENGGGTGSGGRGGGADGVSIILALLHSQLPFVLQALALLRPVLLRRDPPLEARCVAREAPVLQQPKARRGVRVIAEVLFCPAVAHSEE</sequence>
<evidence type="ECO:0000313" key="2">
    <source>
        <dbReference type="EMBL" id="KIZ00691.1"/>
    </source>
</evidence>
<dbReference type="GeneID" id="25740146"/>
<feature type="region of interest" description="Disordered" evidence="1">
    <location>
        <begin position="1"/>
        <end position="27"/>
    </location>
</feature>
<dbReference type="RefSeq" id="XP_013899710.1">
    <property type="nucleotide sequence ID" value="XM_014044256.1"/>
</dbReference>
<accession>A0A0D2N3Q2</accession>
<dbReference type="Proteomes" id="UP000054498">
    <property type="component" value="Unassembled WGS sequence"/>
</dbReference>
<dbReference type="EMBL" id="KK101490">
    <property type="protein sequence ID" value="KIZ00691.1"/>
    <property type="molecule type" value="Genomic_DNA"/>
</dbReference>
<name>A0A0D2N3Q2_9CHLO</name>
<feature type="compositionally biased region" description="Low complexity" evidence="1">
    <location>
        <begin position="1"/>
        <end position="15"/>
    </location>
</feature>